<dbReference type="PANTHER" id="PTHR36838">
    <property type="entry name" value="AUXIN EFFLUX CARRIER FAMILY PROTEIN"/>
    <property type="match status" value="1"/>
</dbReference>
<evidence type="ECO:0000313" key="9">
    <source>
        <dbReference type="Proteomes" id="UP000190460"/>
    </source>
</evidence>
<feature type="transmembrane region" description="Helical" evidence="7">
    <location>
        <begin position="202"/>
        <end position="221"/>
    </location>
</feature>
<name>A0A1T4W2H4_9GAMM</name>
<feature type="transmembrane region" description="Helical" evidence="7">
    <location>
        <begin position="125"/>
        <end position="150"/>
    </location>
</feature>
<keyword evidence="6 7" id="KW-0472">Membrane</keyword>
<evidence type="ECO:0000256" key="7">
    <source>
        <dbReference type="SAM" id="Phobius"/>
    </source>
</evidence>
<evidence type="ECO:0000256" key="1">
    <source>
        <dbReference type="ARBA" id="ARBA00004141"/>
    </source>
</evidence>
<feature type="transmembrane region" description="Helical" evidence="7">
    <location>
        <begin position="97"/>
        <end position="119"/>
    </location>
</feature>
<feature type="transmembrane region" description="Helical" evidence="7">
    <location>
        <begin position="6"/>
        <end position="26"/>
    </location>
</feature>
<feature type="transmembrane region" description="Helical" evidence="7">
    <location>
        <begin position="261"/>
        <end position="281"/>
    </location>
</feature>
<comment type="subcellular location">
    <subcellularLocation>
        <location evidence="1">Membrane</location>
        <topology evidence="1">Multi-pass membrane protein</topology>
    </subcellularLocation>
</comment>
<feature type="transmembrane region" description="Helical" evidence="7">
    <location>
        <begin position="170"/>
        <end position="190"/>
    </location>
</feature>
<feature type="transmembrane region" description="Helical" evidence="7">
    <location>
        <begin position="63"/>
        <end position="85"/>
    </location>
</feature>
<accession>A0A1T4W2H4</accession>
<feature type="transmembrane region" description="Helical" evidence="7">
    <location>
        <begin position="233"/>
        <end position="255"/>
    </location>
</feature>
<organism evidence="8 9">
    <name type="scientific">Thiothrix eikelboomii</name>
    <dbReference type="NCBI Taxonomy" id="92487"/>
    <lineage>
        <taxon>Bacteria</taxon>
        <taxon>Pseudomonadati</taxon>
        <taxon>Pseudomonadota</taxon>
        <taxon>Gammaproteobacteria</taxon>
        <taxon>Thiotrichales</taxon>
        <taxon>Thiotrichaceae</taxon>
        <taxon>Thiothrix</taxon>
    </lineage>
</organism>
<dbReference type="PANTHER" id="PTHR36838:SF1">
    <property type="entry name" value="SLR1864 PROTEIN"/>
    <property type="match status" value="1"/>
</dbReference>
<dbReference type="EMBL" id="FUYB01000003">
    <property type="protein sequence ID" value="SKA71265.1"/>
    <property type="molecule type" value="Genomic_DNA"/>
</dbReference>
<evidence type="ECO:0000313" key="8">
    <source>
        <dbReference type="EMBL" id="SKA71265.1"/>
    </source>
</evidence>
<dbReference type="OrthoDB" id="9810457at2"/>
<sequence length="315" mass="33677">MLNIFLTIAPVFILMGLGYFAFKVQLIKAEAMPSLGNIILYCAIPAVMIGGLSKIHISEIIEPYFMLAYGLGLITCLLISLWIALKLKGNGLSLSTIQAMGATIPNSMFVGFPVVLLSLGQANSASLGLMMAVLVENLLILPLALILLEYGAGQQAASKFAIWRSVGWRILKNPLIIAIAVGVILSLFNIPLPKPISQSLELLAKISAGLALLFIGAALANIKPQTKLDGSNLSLVVMGKLILEPLMVAFFIMLLPAFNPILQKTAILMAAAPMMSIYPIIGERYGFRDFCASTLFVTTLLSFLSLAVVLLLLGG</sequence>
<reference evidence="8 9" key="1">
    <citation type="submission" date="2017-02" db="EMBL/GenBank/DDBJ databases">
        <authorList>
            <person name="Peterson S.W."/>
        </authorList>
    </citation>
    <scope>NUCLEOTIDE SEQUENCE [LARGE SCALE GENOMIC DNA]</scope>
    <source>
        <strain evidence="8 9">ATCC 49788</strain>
    </source>
</reference>
<dbReference type="Pfam" id="PF03547">
    <property type="entry name" value="Mem_trans"/>
    <property type="match status" value="1"/>
</dbReference>
<dbReference type="AlphaFoldDB" id="A0A1T4W2H4"/>
<dbReference type="InterPro" id="IPR004776">
    <property type="entry name" value="Mem_transp_PIN-like"/>
</dbReference>
<evidence type="ECO:0000256" key="2">
    <source>
        <dbReference type="ARBA" id="ARBA00022448"/>
    </source>
</evidence>
<proteinExistence type="predicted"/>
<evidence type="ECO:0008006" key="10">
    <source>
        <dbReference type="Google" id="ProtNLM"/>
    </source>
</evidence>
<protein>
    <recommendedName>
        <fullName evidence="10">Permease</fullName>
    </recommendedName>
</protein>
<feature type="transmembrane region" description="Helical" evidence="7">
    <location>
        <begin position="293"/>
        <end position="313"/>
    </location>
</feature>
<evidence type="ECO:0000256" key="4">
    <source>
        <dbReference type="ARBA" id="ARBA00022692"/>
    </source>
</evidence>
<keyword evidence="2" id="KW-0813">Transport</keyword>
<dbReference type="RefSeq" id="WP_078921306.1">
    <property type="nucleotide sequence ID" value="NZ_FUYB01000003.1"/>
</dbReference>
<gene>
    <name evidence="8" type="ORF">SAMN02745130_00811</name>
</gene>
<dbReference type="GO" id="GO:0055085">
    <property type="term" value="P:transmembrane transport"/>
    <property type="evidence" value="ECO:0007669"/>
    <property type="project" value="InterPro"/>
</dbReference>
<feature type="transmembrane region" description="Helical" evidence="7">
    <location>
        <begin position="38"/>
        <end position="57"/>
    </location>
</feature>
<keyword evidence="5 7" id="KW-1133">Transmembrane helix</keyword>
<keyword evidence="9" id="KW-1185">Reference proteome</keyword>
<evidence type="ECO:0000256" key="6">
    <source>
        <dbReference type="ARBA" id="ARBA00023136"/>
    </source>
</evidence>
<keyword evidence="4 7" id="KW-0812">Transmembrane</keyword>
<evidence type="ECO:0000256" key="3">
    <source>
        <dbReference type="ARBA" id="ARBA00022475"/>
    </source>
</evidence>
<dbReference type="Proteomes" id="UP000190460">
    <property type="component" value="Unassembled WGS sequence"/>
</dbReference>
<evidence type="ECO:0000256" key="5">
    <source>
        <dbReference type="ARBA" id="ARBA00022989"/>
    </source>
</evidence>
<dbReference type="STRING" id="92487.SAMN02745130_00811"/>
<dbReference type="GO" id="GO:0016020">
    <property type="term" value="C:membrane"/>
    <property type="evidence" value="ECO:0007669"/>
    <property type="project" value="UniProtKB-SubCell"/>
</dbReference>
<keyword evidence="3" id="KW-1003">Cell membrane</keyword>